<evidence type="ECO:0000313" key="1">
    <source>
        <dbReference type="EMBL" id="KAI4860090.1"/>
    </source>
</evidence>
<comment type="caution">
    <text evidence="1">The sequence shown here is derived from an EMBL/GenBank/DDBJ whole genome shotgun (WGS) entry which is preliminary data.</text>
</comment>
<organism evidence="1 2">
    <name type="scientific">Hypoxylon rubiginosum</name>
    <dbReference type="NCBI Taxonomy" id="110542"/>
    <lineage>
        <taxon>Eukaryota</taxon>
        <taxon>Fungi</taxon>
        <taxon>Dikarya</taxon>
        <taxon>Ascomycota</taxon>
        <taxon>Pezizomycotina</taxon>
        <taxon>Sordariomycetes</taxon>
        <taxon>Xylariomycetidae</taxon>
        <taxon>Xylariales</taxon>
        <taxon>Hypoxylaceae</taxon>
        <taxon>Hypoxylon</taxon>
    </lineage>
</organism>
<keyword evidence="2" id="KW-1185">Reference proteome</keyword>
<proteinExistence type="predicted"/>
<name>A0ACB9YMR4_9PEZI</name>
<accession>A0ACB9YMR4</accession>
<reference evidence="1 2" key="1">
    <citation type="journal article" date="2022" name="New Phytol.">
        <title>Ecological generalism drives hyperdiversity of secondary metabolite gene clusters in xylarialean endophytes.</title>
        <authorList>
            <person name="Franco M.E.E."/>
            <person name="Wisecaver J.H."/>
            <person name="Arnold A.E."/>
            <person name="Ju Y.M."/>
            <person name="Slot J.C."/>
            <person name="Ahrendt S."/>
            <person name="Moore L.P."/>
            <person name="Eastman K.E."/>
            <person name="Scott K."/>
            <person name="Konkel Z."/>
            <person name="Mondo S.J."/>
            <person name="Kuo A."/>
            <person name="Hayes R.D."/>
            <person name="Haridas S."/>
            <person name="Andreopoulos B."/>
            <person name="Riley R."/>
            <person name="LaButti K."/>
            <person name="Pangilinan J."/>
            <person name="Lipzen A."/>
            <person name="Amirebrahimi M."/>
            <person name="Yan J."/>
            <person name="Adam C."/>
            <person name="Keymanesh K."/>
            <person name="Ng V."/>
            <person name="Louie K."/>
            <person name="Northen T."/>
            <person name="Drula E."/>
            <person name="Henrissat B."/>
            <person name="Hsieh H.M."/>
            <person name="Youens-Clark K."/>
            <person name="Lutzoni F."/>
            <person name="Miadlikowska J."/>
            <person name="Eastwood D.C."/>
            <person name="Hamelin R.C."/>
            <person name="Grigoriev I.V."/>
            <person name="U'Ren J.M."/>
        </authorList>
    </citation>
    <scope>NUCLEOTIDE SEQUENCE [LARGE SCALE GENOMIC DNA]</scope>
    <source>
        <strain evidence="1 2">CBS 119005</strain>
    </source>
</reference>
<gene>
    <name evidence="1" type="ORF">F4820DRAFT_127684</name>
</gene>
<evidence type="ECO:0000313" key="2">
    <source>
        <dbReference type="Proteomes" id="UP001497700"/>
    </source>
</evidence>
<protein>
    <submittedName>
        <fullName evidence="1">Asx homology domain-containing protein</fullName>
    </submittedName>
</protein>
<sequence length="336" mass="37176">MARLKETTKSNAPGKGRRRGLRKAHGYAEEYEISSDELSSPKETSQQNIADEITVRTTHAPSHNSSRPSTANSGTASERSRRRGASSLVNEEDIDMLNAINSIEADEPAGEGPALKKPKSAIKDTASSSRKGRSKYDNPDEMLTNPRAPLATTNLRDLLCSPKAWDLLNPEEQQKVLSLFPDKKEIVDADTDQARPDVTALRNNDNFRHDAARYQDALAKGWHDPEWIRQAQQAHMKRSCGAYDEYLAARFKDDWGIRHDDEIIIAGLWNTPVPKSDGGSDDGDVQEEEEGKHSSQAILEQEGDGAKEVEEDERAPERMEGLESTTTASIENASIP</sequence>
<dbReference type="Proteomes" id="UP001497700">
    <property type="component" value="Unassembled WGS sequence"/>
</dbReference>
<dbReference type="EMBL" id="MU393600">
    <property type="protein sequence ID" value="KAI4860090.1"/>
    <property type="molecule type" value="Genomic_DNA"/>
</dbReference>